<protein>
    <submittedName>
        <fullName evidence="1">Uncharacterized protein</fullName>
    </submittedName>
</protein>
<sequence>MDLASVLQSATGKRWILRSNRPIEFSRLDDARPFPREMISVTPLPPEMVLEKAITALTGMMEPMMWAGAINTELVRGGVDRALIDITGNPLTGPVLLALRILQSERQWLLCKSSDTRACDMRALAILSQFHDLHVPFFIR</sequence>
<dbReference type="AlphaFoldDB" id="A0A7Z0ZW47"/>
<reference evidence="1 2" key="1">
    <citation type="submission" date="2020-07" db="EMBL/GenBank/DDBJ databases">
        <authorList>
            <person name="Sun Q."/>
        </authorList>
    </citation>
    <scope>NUCLEOTIDE SEQUENCE [LARGE SCALE GENOMIC DNA]</scope>
    <source>
        <strain evidence="1 2">WYCCWR 11290</strain>
    </source>
</reference>
<gene>
    <name evidence="1" type="ORF">HX900_34645</name>
</gene>
<dbReference type="EMBL" id="JACCPJ010000015">
    <property type="protein sequence ID" value="NZD66189.1"/>
    <property type="molecule type" value="Genomic_DNA"/>
</dbReference>
<evidence type="ECO:0000313" key="2">
    <source>
        <dbReference type="Proteomes" id="UP000532162"/>
    </source>
</evidence>
<organism evidence="1 2">
    <name type="scientific">Rhizobium changzhiense</name>
    <dbReference type="NCBI Taxonomy" id="2692317"/>
    <lineage>
        <taxon>Bacteria</taxon>
        <taxon>Pseudomonadati</taxon>
        <taxon>Pseudomonadota</taxon>
        <taxon>Alphaproteobacteria</taxon>
        <taxon>Hyphomicrobiales</taxon>
        <taxon>Rhizobiaceae</taxon>
        <taxon>Rhizobium/Agrobacterium group</taxon>
        <taxon>Rhizobium</taxon>
    </lineage>
</organism>
<name>A0A7Z0ZW47_9HYPH</name>
<evidence type="ECO:0000313" key="1">
    <source>
        <dbReference type="EMBL" id="NZD66189.1"/>
    </source>
</evidence>
<comment type="caution">
    <text evidence="1">The sequence shown here is derived from an EMBL/GenBank/DDBJ whole genome shotgun (WGS) entry which is preliminary data.</text>
</comment>
<dbReference type="Proteomes" id="UP000532162">
    <property type="component" value="Unassembled WGS sequence"/>
</dbReference>
<accession>A0A7Z0ZW47</accession>
<proteinExistence type="predicted"/>
<dbReference type="RefSeq" id="WP_180697391.1">
    <property type="nucleotide sequence ID" value="NZ_JACCPJ010000015.1"/>
</dbReference>